<name>A0A1T4S1C8_9ACTN</name>
<keyword evidence="9" id="KW-1185">Reference proteome</keyword>
<organism evidence="8 9">
    <name type="scientific">Marinactinospora thermotolerans DSM 45154</name>
    <dbReference type="NCBI Taxonomy" id="1122192"/>
    <lineage>
        <taxon>Bacteria</taxon>
        <taxon>Bacillati</taxon>
        <taxon>Actinomycetota</taxon>
        <taxon>Actinomycetes</taxon>
        <taxon>Streptosporangiales</taxon>
        <taxon>Nocardiopsidaceae</taxon>
        <taxon>Marinactinospora</taxon>
    </lineage>
</organism>
<dbReference type="Proteomes" id="UP000190637">
    <property type="component" value="Unassembled WGS sequence"/>
</dbReference>
<evidence type="ECO:0000256" key="5">
    <source>
        <dbReference type="ARBA" id="ARBA00023136"/>
    </source>
</evidence>
<comment type="subcellular location">
    <subcellularLocation>
        <location evidence="1">Cell membrane</location>
        <topology evidence="1">Multi-pass membrane protein</topology>
    </subcellularLocation>
</comment>
<evidence type="ECO:0000256" key="3">
    <source>
        <dbReference type="ARBA" id="ARBA00022692"/>
    </source>
</evidence>
<gene>
    <name evidence="8" type="ORF">SAMN02745673_03083</name>
</gene>
<reference evidence="8 9" key="1">
    <citation type="submission" date="2017-02" db="EMBL/GenBank/DDBJ databases">
        <authorList>
            <person name="Peterson S.W."/>
        </authorList>
    </citation>
    <scope>NUCLEOTIDE SEQUENCE [LARGE SCALE GENOMIC DNA]</scope>
    <source>
        <strain evidence="8 9">DSM 45154</strain>
    </source>
</reference>
<proteinExistence type="predicted"/>
<dbReference type="InterPro" id="IPR051791">
    <property type="entry name" value="Pra-immunoreactive"/>
</dbReference>
<dbReference type="AlphaFoldDB" id="A0A1T4S1C8"/>
<dbReference type="RefSeq" id="WP_144390148.1">
    <property type="nucleotide sequence ID" value="NZ_FUWS01000008.1"/>
</dbReference>
<dbReference type="GO" id="GO:0005886">
    <property type="term" value="C:plasma membrane"/>
    <property type="evidence" value="ECO:0007669"/>
    <property type="project" value="UniProtKB-SubCell"/>
</dbReference>
<feature type="transmembrane region" description="Helical" evidence="6">
    <location>
        <begin position="144"/>
        <end position="168"/>
    </location>
</feature>
<dbReference type="STRING" id="1122192.SAMN02745673_03083"/>
<dbReference type="OrthoDB" id="9774993at2"/>
<feature type="transmembrane region" description="Helical" evidence="6">
    <location>
        <begin position="42"/>
        <end position="64"/>
    </location>
</feature>
<dbReference type="PANTHER" id="PTHR36115">
    <property type="entry name" value="PROLINE-RICH ANTIGEN HOMOLOG-RELATED"/>
    <property type="match status" value="1"/>
</dbReference>
<dbReference type="Pfam" id="PF06271">
    <property type="entry name" value="RDD"/>
    <property type="match status" value="1"/>
</dbReference>
<feature type="domain" description="RDD" evidence="7">
    <location>
        <begin position="32"/>
        <end position="188"/>
    </location>
</feature>
<keyword evidence="5 6" id="KW-0472">Membrane</keyword>
<dbReference type="InterPro" id="IPR010432">
    <property type="entry name" value="RDD"/>
</dbReference>
<evidence type="ECO:0000313" key="8">
    <source>
        <dbReference type="EMBL" id="SKA22054.1"/>
    </source>
</evidence>
<feature type="transmembrane region" description="Helical" evidence="6">
    <location>
        <begin position="84"/>
        <end position="102"/>
    </location>
</feature>
<accession>A0A1T4S1C8</accession>
<sequence>MPPGPHPHQGPAQGHAQSGYGGYGAPPTGGIAEWWQRLVARIIDAVIVFVPVFLVNLLLGSVLLSARPILIDPETNQVVPSGSLVAMTLLMLVISTVIVLLYEGLCLMKWGATVGKRALGLRVVPQRGPRGVGLPPGTSFLRALAWWIYVPLNFVPVVSWFSWLWPIINGLWPLWDRPDRQSLNDKIARTVVVRG</sequence>
<keyword evidence="4 6" id="KW-1133">Transmembrane helix</keyword>
<protein>
    <submittedName>
        <fullName evidence="8">Uncharacterized membrane protein YckC, RDD family</fullName>
    </submittedName>
</protein>
<keyword evidence="3 6" id="KW-0812">Transmembrane</keyword>
<evidence type="ECO:0000256" key="4">
    <source>
        <dbReference type="ARBA" id="ARBA00022989"/>
    </source>
</evidence>
<evidence type="ECO:0000256" key="1">
    <source>
        <dbReference type="ARBA" id="ARBA00004651"/>
    </source>
</evidence>
<evidence type="ECO:0000259" key="7">
    <source>
        <dbReference type="Pfam" id="PF06271"/>
    </source>
</evidence>
<keyword evidence="2" id="KW-1003">Cell membrane</keyword>
<evidence type="ECO:0000313" key="9">
    <source>
        <dbReference type="Proteomes" id="UP000190637"/>
    </source>
</evidence>
<evidence type="ECO:0000256" key="2">
    <source>
        <dbReference type="ARBA" id="ARBA00022475"/>
    </source>
</evidence>
<evidence type="ECO:0000256" key="6">
    <source>
        <dbReference type="SAM" id="Phobius"/>
    </source>
</evidence>
<dbReference type="EMBL" id="FUWS01000008">
    <property type="protein sequence ID" value="SKA22054.1"/>
    <property type="molecule type" value="Genomic_DNA"/>
</dbReference>